<dbReference type="SUPFAM" id="SSF69255">
    <property type="entry name" value="gp5 N-terminal domain-like"/>
    <property type="match status" value="1"/>
</dbReference>
<organism evidence="6 7">
    <name type="scientific">Dechloromonas hankyongensis</name>
    <dbReference type="NCBI Taxonomy" id="2908002"/>
    <lineage>
        <taxon>Bacteria</taxon>
        <taxon>Pseudomonadati</taxon>
        <taxon>Pseudomonadota</taxon>
        <taxon>Betaproteobacteria</taxon>
        <taxon>Rhodocyclales</taxon>
        <taxon>Azonexaceae</taxon>
        <taxon>Dechloromonas</taxon>
    </lineage>
</organism>
<dbReference type="Pfam" id="PF10106">
    <property type="entry name" value="DUF2345"/>
    <property type="match status" value="1"/>
</dbReference>
<dbReference type="InterPro" id="IPR006531">
    <property type="entry name" value="Gp5/Vgr_OB"/>
</dbReference>
<dbReference type="Gene3D" id="2.40.50.230">
    <property type="entry name" value="Gp5 N-terminal domain"/>
    <property type="match status" value="1"/>
</dbReference>
<dbReference type="RefSeq" id="WP_275710753.1">
    <property type="nucleotide sequence ID" value="NZ_JAKLTN010000002.1"/>
</dbReference>
<evidence type="ECO:0000259" key="4">
    <source>
        <dbReference type="Pfam" id="PF10106"/>
    </source>
</evidence>
<dbReference type="Gene3D" id="3.55.50.10">
    <property type="entry name" value="Baseplate protein-like domains"/>
    <property type="match status" value="1"/>
</dbReference>
<comment type="similarity">
    <text evidence="1">Belongs to the VgrG protein family.</text>
</comment>
<dbReference type="NCBIfam" id="TIGR01646">
    <property type="entry name" value="vgr_GE"/>
    <property type="match status" value="1"/>
</dbReference>
<evidence type="ECO:0000259" key="3">
    <source>
        <dbReference type="Pfam" id="PF04717"/>
    </source>
</evidence>
<dbReference type="NCBIfam" id="TIGR03361">
    <property type="entry name" value="VI_Rhs_Vgr"/>
    <property type="match status" value="1"/>
</dbReference>
<dbReference type="Pfam" id="PF05954">
    <property type="entry name" value="Phage_GPD"/>
    <property type="match status" value="1"/>
</dbReference>
<dbReference type="Gene3D" id="4.10.220.110">
    <property type="match status" value="1"/>
</dbReference>
<dbReference type="InterPro" id="IPR006533">
    <property type="entry name" value="T6SS_Vgr_RhsGE"/>
</dbReference>
<name>A0ABS9K2Y2_9RHOO</name>
<gene>
    <name evidence="6" type="ORF">LZ012_11100</name>
</gene>
<feature type="domain" description="Gp5/Type VI secretion system Vgr protein OB-fold" evidence="3">
    <location>
        <begin position="471"/>
        <end position="518"/>
    </location>
</feature>
<dbReference type="SUPFAM" id="SSF69279">
    <property type="entry name" value="Phage tail proteins"/>
    <property type="match status" value="2"/>
</dbReference>
<protein>
    <submittedName>
        <fullName evidence="6">Type VI secretion system tip protein VgrG</fullName>
    </submittedName>
</protein>
<feature type="domain" description="Putative type VI secretion system Rhs element associated Vgr" evidence="5">
    <location>
        <begin position="575"/>
        <end position="678"/>
    </location>
</feature>
<dbReference type="EMBL" id="JAKLTN010000002">
    <property type="protein sequence ID" value="MCG2577542.1"/>
    <property type="molecule type" value="Genomic_DNA"/>
</dbReference>
<reference evidence="6" key="1">
    <citation type="submission" date="2022-01" db="EMBL/GenBank/DDBJ databases">
        <authorList>
            <person name="Jo J.-H."/>
            <person name="Im W.-T."/>
        </authorList>
    </citation>
    <scope>NUCLEOTIDE SEQUENCE</scope>
    <source>
        <strain evidence="6">XY25</strain>
    </source>
</reference>
<evidence type="ECO:0000259" key="5">
    <source>
        <dbReference type="Pfam" id="PF13296"/>
    </source>
</evidence>
<dbReference type="Pfam" id="PF04717">
    <property type="entry name" value="Phage_base_V"/>
    <property type="match status" value="1"/>
</dbReference>
<dbReference type="InterPro" id="IPR018769">
    <property type="entry name" value="VgrG2_DUF2345"/>
</dbReference>
<evidence type="ECO:0000256" key="2">
    <source>
        <dbReference type="SAM" id="MobiDB-lite"/>
    </source>
</evidence>
<keyword evidence="7" id="KW-1185">Reference proteome</keyword>
<evidence type="ECO:0000313" key="6">
    <source>
        <dbReference type="EMBL" id="MCG2577542.1"/>
    </source>
</evidence>
<dbReference type="InterPro" id="IPR017847">
    <property type="entry name" value="T6SS_RhsGE_Vgr_subset"/>
</dbReference>
<evidence type="ECO:0000313" key="7">
    <source>
        <dbReference type="Proteomes" id="UP001165384"/>
    </source>
</evidence>
<dbReference type="InterPro" id="IPR028244">
    <property type="entry name" value="T6SS_Rhs_Vgr_dom"/>
</dbReference>
<feature type="region of interest" description="Disordered" evidence="2">
    <location>
        <begin position="643"/>
        <end position="668"/>
    </location>
</feature>
<dbReference type="InterPro" id="IPR037026">
    <property type="entry name" value="Vgr_OB-fold_dom_sf"/>
</dbReference>
<dbReference type="Gene3D" id="2.30.110.50">
    <property type="match status" value="1"/>
</dbReference>
<proteinExistence type="inferred from homology"/>
<sequence>MNAILDMITGGAGWRQTDRLLNLITPAGSEALLAETARIDEALGPVSEHAGYRIELTVLSVDAEQSLTALLGQPARLDLQTAASRSVRRPFHGHITQITREGANGGFARYRLIIEPWLAFLGHTRDNYLFQDKSVIEIVDELLADWKGQGKLVPEWQWRLSDPAAYPKRGMTVQYRESDLAFLKRLLAEEGLFCWFEHQAGEGETLGRHTLVIADHNGAFASNSHPRIRFTQAGATLAEDSLDQWHGLRQLDTVETNASSWDYRSLSTRPQGAVSTIDNGALPKTAAWHDPGQYAWQNSAHGERMLANQRQALDARMKQYTGQGTVRSAAPGTTFILADHPEHDLDLPEHRKFLITAVTHEARNNLAEVVNGEASPEQGGERHIDLYRNRIAAIRAAIAWKPVMTDAQGRNIHPRPTASGTLTAIVVGDGSPTHTDRDGRVRVQFPWQRGADAGARHEHPTGSDNAPANQSVGVWVRVMTPVAGANWGGHLVPRPGQEVLVAFQNGNIDRPLIVGTAYNGSGQTDAQGNAIGGGTMQACANAPAFFAGKDAEQHTHHASLSGLKTQQLNTSRSGQGGYNQLAFDDTPGESRIELGTTEYQSALQLGHLKQQTDNAREADRGHGAELKTQASLALRTGNGLLLSADARPNASGTHLDSHEPIAQTQDARSLTQSLAEVAAKQNAALKGDPQADKLPVVEACQQAEAVMSATARQSAGQGSGGDIKATLGGTGTVPAWSEPRIQFAAPAGIAQLTPQNHILASGKNLSISTGHDTNLISQGNHSLVIKDGLALFTVGKAKDKNTPNTDTGIHLHAASGTVGLQSQGGKTMAAADKKVTFASISGKLTVSAKQKILATAQGAYIRIEGGNIELHAPKKVEFKASNKDWTGPKSAAAELPSSPAANKLNLVQSEATERAAYSQRVNVAGLIGGDPESGSLYAAMLYEAYNEQGQKIAAGQLSAEGTTGTISTSKPEKVKVVISQGDWLFFQDVNHR</sequence>
<evidence type="ECO:0000256" key="1">
    <source>
        <dbReference type="ARBA" id="ARBA00005558"/>
    </source>
</evidence>
<feature type="domain" description="DUF2345" evidence="4">
    <location>
        <begin position="729"/>
        <end position="889"/>
    </location>
</feature>
<dbReference type="Pfam" id="PF13296">
    <property type="entry name" value="T6SS_Vgr"/>
    <property type="match status" value="1"/>
</dbReference>
<dbReference type="Proteomes" id="UP001165384">
    <property type="component" value="Unassembled WGS sequence"/>
</dbReference>
<accession>A0ABS9K2Y2</accession>
<comment type="caution">
    <text evidence="6">The sequence shown here is derived from an EMBL/GenBank/DDBJ whole genome shotgun (WGS) entry which is preliminary data.</text>
</comment>